<feature type="transmembrane region" description="Helical" evidence="6">
    <location>
        <begin position="156"/>
        <end position="178"/>
    </location>
</feature>
<evidence type="ECO:0000313" key="8">
    <source>
        <dbReference type="Proteomes" id="UP000305511"/>
    </source>
</evidence>
<feature type="transmembrane region" description="Helical" evidence="6">
    <location>
        <begin position="93"/>
        <end position="114"/>
    </location>
</feature>
<feature type="transmembrane region" description="Helical" evidence="6">
    <location>
        <begin position="342"/>
        <end position="359"/>
    </location>
</feature>
<comment type="caution">
    <text evidence="7">The sequence shown here is derived from an EMBL/GenBank/DDBJ whole genome shotgun (WGS) entry which is preliminary data.</text>
</comment>
<dbReference type="PANTHER" id="PTHR30250">
    <property type="entry name" value="PST FAMILY PREDICTED COLANIC ACID TRANSPORTER"/>
    <property type="match status" value="1"/>
</dbReference>
<dbReference type="InterPro" id="IPR050833">
    <property type="entry name" value="Poly_Biosynth_Transport"/>
</dbReference>
<feature type="transmembrane region" description="Helical" evidence="6">
    <location>
        <begin position="316"/>
        <end position="336"/>
    </location>
</feature>
<dbReference type="AlphaFoldDB" id="A0A4U3KIX9"/>
<sequence length="510" mass="58125">MKQSRLYYSIMNSSISTLVFFLKLIMQFVVRTFFIRYLGVTYLGLNGLFTNVLSILSLAELGIGTSIVYSMYKPIAVGDKEEINALMDLYKKAYHFIGVGVAVIGVSIIPLFPYISGDYSISNQFILYYLLYLSNSVLSYFFTYKRSLLIAHQRTYIVNLNDFIFLLLSNVFQIYLLIHYKSFSLYLIVQLVFTLLGNVSISLKVDKDYNELKRYSKKQLSKEKMNSIKRNVIGNMSSKIGGVIVMGTDSILISSFVGLSAVGFYSNYTMIVNNVQNLCKQVTNSITASIGNYIVSASTKDALDLFKKHLFVNYSMLYFSTLILASVLNPFIIWWIGDKYVLPSFTVFLIIINLVVQMFRNTSFVFIDSYGLYWIQRWKSIIEATINLTCSLILLIFFNMGINGVLLGTLISSLGYVLWVEVFYIFKYGLKVSMSVYIKLFSKYCFLLGLATLITVYAQSLIVYSGLVSIIYKAIMSIFIGGVLYLVFYSRSSEFKYLLNIAKKVLGRKS</sequence>
<keyword evidence="2" id="KW-1003">Cell membrane</keyword>
<evidence type="ECO:0000256" key="5">
    <source>
        <dbReference type="ARBA" id="ARBA00023136"/>
    </source>
</evidence>
<evidence type="ECO:0000256" key="1">
    <source>
        <dbReference type="ARBA" id="ARBA00004651"/>
    </source>
</evidence>
<dbReference type="Proteomes" id="UP000305511">
    <property type="component" value="Unassembled WGS sequence"/>
</dbReference>
<gene>
    <name evidence="7" type="ORF">EY666_18645</name>
</gene>
<feature type="transmembrane region" description="Helical" evidence="6">
    <location>
        <begin position="184"/>
        <end position="205"/>
    </location>
</feature>
<feature type="transmembrane region" description="Helical" evidence="6">
    <location>
        <begin position="126"/>
        <end position="144"/>
    </location>
</feature>
<evidence type="ECO:0000313" key="7">
    <source>
        <dbReference type="EMBL" id="TKK60807.1"/>
    </source>
</evidence>
<protein>
    <submittedName>
        <fullName evidence="7">Transporter</fullName>
    </submittedName>
</protein>
<evidence type="ECO:0000256" key="3">
    <source>
        <dbReference type="ARBA" id="ARBA00022692"/>
    </source>
</evidence>
<evidence type="ECO:0000256" key="4">
    <source>
        <dbReference type="ARBA" id="ARBA00022989"/>
    </source>
</evidence>
<proteinExistence type="predicted"/>
<keyword evidence="5 6" id="KW-0472">Membrane</keyword>
<dbReference type="RefSeq" id="WP_064687270.1">
    <property type="nucleotide sequence ID" value="NZ_AP017623.1"/>
</dbReference>
<keyword evidence="4 6" id="KW-1133">Transmembrane helix</keyword>
<comment type="subcellular location">
    <subcellularLocation>
        <location evidence="1">Cell membrane</location>
        <topology evidence="1">Multi-pass membrane protein</topology>
    </subcellularLocation>
</comment>
<feature type="transmembrane region" description="Helical" evidence="6">
    <location>
        <begin position="444"/>
        <end position="464"/>
    </location>
</feature>
<name>A0A4U3KIX9_ENTFL</name>
<feature type="transmembrane region" description="Helical" evidence="6">
    <location>
        <begin position="380"/>
        <end position="398"/>
    </location>
</feature>
<reference evidence="7 8" key="1">
    <citation type="submission" date="2019-02" db="EMBL/GenBank/DDBJ databases">
        <title>Bacteria dissemination in different level of health care in South Africa: the effectiveness of infections prevention and control.</title>
        <authorList>
            <person name="Shobo C."/>
            <person name="Amoako D.G."/>
            <person name="Allam M."/>
            <person name="Ismail A."/>
            <person name="Bester L.A."/>
            <person name="Essack S.Y."/>
        </authorList>
    </citation>
    <scope>NUCLEOTIDE SEQUENCE [LARGE SCALE GENOMIC DNA]</scope>
    <source>
        <strain evidence="7 8">2SIL2</strain>
    </source>
</reference>
<evidence type="ECO:0000256" key="6">
    <source>
        <dbReference type="SAM" id="Phobius"/>
    </source>
</evidence>
<keyword evidence="3 6" id="KW-0812">Transmembrane</keyword>
<feature type="transmembrane region" description="Helical" evidence="6">
    <location>
        <begin position="404"/>
        <end position="424"/>
    </location>
</feature>
<evidence type="ECO:0000256" key="2">
    <source>
        <dbReference type="ARBA" id="ARBA00022475"/>
    </source>
</evidence>
<feature type="transmembrane region" description="Helical" evidence="6">
    <location>
        <begin position="7"/>
        <end position="28"/>
    </location>
</feature>
<dbReference type="GO" id="GO:0005886">
    <property type="term" value="C:plasma membrane"/>
    <property type="evidence" value="ECO:0007669"/>
    <property type="project" value="UniProtKB-SubCell"/>
</dbReference>
<feature type="transmembrane region" description="Helical" evidence="6">
    <location>
        <begin position="48"/>
        <end position="72"/>
    </location>
</feature>
<accession>A0A4U3KIX9</accession>
<feature type="transmembrane region" description="Helical" evidence="6">
    <location>
        <begin position="470"/>
        <end position="489"/>
    </location>
</feature>
<dbReference type="PANTHER" id="PTHR30250:SF26">
    <property type="entry name" value="PSMA PROTEIN"/>
    <property type="match status" value="1"/>
</dbReference>
<organism evidence="7 8">
    <name type="scientific">Enterococcus faecalis</name>
    <name type="common">Streptococcus faecalis</name>
    <dbReference type="NCBI Taxonomy" id="1351"/>
    <lineage>
        <taxon>Bacteria</taxon>
        <taxon>Bacillati</taxon>
        <taxon>Bacillota</taxon>
        <taxon>Bacilli</taxon>
        <taxon>Lactobacillales</taxon>
        <taxon>Enterococcaceae</taxon>
        <taxon>Enterococcus</taxon>
    </lineage>
</organism>
<dbReference type="EMBL" id="SIYF01000659">
    <property type="protein sequence ID" value="TKK60807.1"/>
    <property type="molecule type" value="Genomic_DNA"/>
</dbReference>